<dbReference type="GO" id="GO:0000287">
    <property type="term" value="F:magnesium ion binding"/>
    <property type="evidence" value="ECO:0007669"/>
    <property type="project" value="UniProtKB-UniRule"/>
</dbReference>
<evidence type="ECO:0000256" key="3">
    <source>
        <dbReference type="ARBA" id="ARBA00022722"/>
    </source>
</evidence>
<feature type="binding site" evidence="8">
    <location>
        <position position="10"/>
    </location>
    <ligand>
        <name>Mg(2+)</name>
        <dbReference type="ChEBI" id="CHEBI:18420"/>
    </ligand>
</feature>
<keyword evidence="2 8" id="KW-1277">Toxin-antitoxin system</keyword>
<dbReference type="RefSeq" id="WP_083052516.1">
    <property type="nucleotide sequence ID" value="NZ_AP022575.1"/>
</dbReference>
<keyword evidence="3 8" id="KW-0540">Nuclease</keyword>
<dbReference type="GO" id="GO:0016787">
    <property type="term" value="F:hydrolase activity"/>
    <property type="evidence" value="ECO:0007669"/>
    <property type="project" value="UniProtKB-KW"/>
</dbReference>
<evidence type="ECO:0000256" key="7">
    <source>
        <dbReference type="ARBA" id="ARBA00038093"/>
    </source>
</evidence>
<feature type="binding site" evidence="8">
    <location>
        <position position="99"/>
    </location>
    <ligand>
        <name>Mg(2+)</name>
        <dbReference type="ChEBI" id="CHEBI:18420"/>
    </ligand>
</feature>
<evidence type="ECO:0000256" key="4">
    <source>
        <dbReference type="ARBA" id="ARBA00022723"/>
    </source>
</evidence>
<dbReference type="InterPro" id="IPR022907">
    <property type="entry name" value="VapC_family"/>
</dbReference>
<protein>
    <recommendedName>
        <fullName evidence="8">Ribonuclease VapC</fullName>
        <shortName evidence="8">RNase VapC</shortName>
        <ecNumber evidence="8">3.1.-.-</ecNumber>
    </recommendedName>
    <alternativeName>
        <fullName evidence="8">Toxin VapC</fullName>
    </alternativeName>
</protein>
<dbReference type="SUPFAM" id="SSF88723">
    <property type="entry name" value="PIN domain-like"/>
    <property type="match status" value="1"/>
</dbReference>
<evidence type="ECO:0000256" key="1">
    <source>
        <dbReference type="ARBA" id="ARBA00001946"/>
    </source>
</evidence>
<keyword evidence="5 8" id="KW-0378">Hydrolase</keyword>
<dbReference type="PANTHER" id="PTHR33653:SF1">
    <property type="entry name" value="RIBONUCLEASE VAPC2"/>
    <property type="match status" value="1"/>
</dbReference>
<keyword evidence="4 8" id="KW-0479">Metal-binding</keyword>
<proteinExistence type="inferred from homology"/>
<dbReference type="OrthoDB" id="5185254at2"/>
<dbReference type="Gene3D" id="3.40.50.1010">
    <property type="entry name" value="5'-nuclease"/>
    <property type="match status" value="1"/>
</dbReference>
<keyword evidence="6 8" id="KW-0460">Magnesium</keyword>
<evidence type="ECO:0000256" key="6">
    <source>
        <dbReference type="ARBA" id="ARBA00022842"/>
    </source>
</evidence>
<sequence length="143" mass="15580">MAAVARYLADTSALARLNRPAVDAALSPLIETGQVATCGMVELEVLYSARNPADYARRQQQLRDGFERLAMPDEVWQRALEVQAALARKSAHRGAALPDLLIAATAERHGVTVLHYDHEYELIAAVTEQSVRWIVPSGTADGT</sequence>
<evidence type="ECO:0000256" key="5">
    <source>
        <dbReference type="ARBA" id="ARBA00022801"/>
    </source>
</evidence>
<dbReference type="GO" id="GO:0090729">
    <property type="term" value="F:toxin activity"/>
    <property type="evidence" value="ECO:0007669"/>
    <property type="project" value="UniProtKB-KW"/>
</dbReference>
<reference evidence="9 10" key="1">
    <citation type="journal article" date="2019" name="Emerg. Microbes Infect.">
        <title>Comprehensive subspecies identification of 175 nontuberculous mycobacteria species based on 7547 genomic profiles.</title>
        <authorList>
            <person name="Matsumoto Y."/>
            <person name="Kinjo T."/>
            <person name="Motooka D."/>
            <person name="Nabeya D."/>
            <person name="Jung N."/>
            <person name="Uechi K."/>
            <person name="Horii T."/>
            <person name="Iida T."/>
            <person name="Fujita J."/>
            <person name="Nakamura S."/>
        </authorList>
    </citation>
    <scope>NUCLEOTIDE SEQUENCE [LARGE SCALE GENOMIC DNA]</scope>
    <source>
        <strain evidence="9 10">JCM 14233</strain>
    </source>
</reference>
<evidence type="ECO:0000313" key="10">
    <source>
        <dbReference type="Proteomes" id="UP000467236"/>
    </source>
</evidence>
<dbReference type="KEGG" id="mshj:MSHI_08950"/>
<comment type="function">
    <text evidence="8">Toxic component of a toxin-antitoxin (TA) system. An RNase.</text>
</comment>
<evidence type="ECO:0000313" key="9">
    <source>
        <dbReference type="EMBL" id="BBX72989.1"/>
    </source>
</evidence>
<accession>A0A7I7MNW5</accession>
<comment type="similarity">
    <text evidence="7 8">Belongs to the PINc/VapC protein family.</text>
</comment>
<dbReference type="AlphaFoldDB" id="A0A7I7MNW5"/>
<keyword evidence="8" id="KW-0800">Toxin</keyword>
<gene>
    <name evidence="9" type="primary">vapc21</name>
    <name evidence="8" type="synonym">vapC</name>
    <name evidence="9" type="ORF">MSHI_08950</name>
</gene>
<dbReference type="Proteomes" id="UP000467236">
    <property type="component" value="Chromosome"/>
</dbReference>
<dbReference type="EC" id="3.1.-.-" evidence="8"/>
<dbReference type="Pfam" id="PF01850">
    <property type="entry name" value="PIN"/>
    <property type="match status" value="1"/>
</dbReference>
<organism evidence="9 10">
    <name type="scientific">Mycobacterium shinjukuense</name>
    <dbReference type="NCBI Taxonomy" id="398694"/>
    <lineage>
        <taxon>Bacteria</taxon>
        <taxon>Bacillati</taxon>
        <taxon>Actinomycetota</taxon>
        <taxon>Actinomycetes</taxon>
        <taxon>Mycobacteriales</taxon>
        <taxon>Mycobacteriaceae</taxon>
        <taxon>Mycobacterium</taxon>
    </lineage>
</organism>
<dbReference type="InterPro" id="IPR002716">
    <property type="entry name" value="PIN_dom"/>
</dbReference>
<dbReference type="CDD" id="cd18755">
    <property type="entry name" value="PIN_MtVapC3_VapC21-like"/>
    <property type="match status" value="1"/>
</dbReference>
<name>A0A7I7MNW5_9MYCO</name>
<evidence type="ECO:0000256" key="2">
    <source>
        <dbReference type="ARBA" id="ARBA00022649"/>
    </source>
</evidence>
<evidence type="ECO:0000256" key="8">
    <source>
        <dbReference type="HAMAP-Rule" id="MF_00265"/>
    </source>
</evidence>
<dbReference type="InterPro" id="IPR029060">
    <property type="entry name" value="PIN-like_dom_sf"/>
</dbReference>
<dbReference type="InterPro" id="IPR050556">
    <property type="entry name" value="Type_II_TA_system_RNase"/>
</dbReference>
<keyword evidence="10" id="KW-1185">Reference proteome</keyword>
<dbReference type="GO" id="GO:0004540">
    <property type="term" value="F:RNA nuclease activity"/>
    <property type="evidence" value="ECO:0007669"/>
    <property type="project" value="InterPro"/>
</dbReference>
<dbReference type="HAMAP" id="MF_00265">
    <property type="entry name" value="VapC_Nob1"/>
    <property type="match status" value="1"/>
</dbReference>
<comment type="cofactor">
    <cofactor evidence="1 8">
        <name>Mg(2+)</name>
        <dbReference type="ChEBI" id="CHEBI:18420"/>
    </cofactor>
</comment>
<dbReference type="EMBL" id="AP022575">
    <property type="protein sequence ID" value="BBX72989.1"/>
    <property type="molecule type" value="Genomic_DNA"/>
</dbReference>
<dbReference type="PANTHER" id="PTHR33653">
    <property type="entry name" value="RIBONUCLEASE VAPC2"/>
    <property type="match status" value="1"/>
</dbReference>